<feature type="compositionally biased region" description="Low complexity" evidence="1">
    <location>
        <begin position="45"/>
        <end position="63"/>
    </location>
</feature>
<organism evidence="2 3">
    <name type="scientific">Pandoravirus inopinatum</name>
    <dbReference type="NCBI Taxonomy" id="1605721"/>
    <lineage>
        <taxon>Viruses</taxon>
        <taxon>Pandoravirus</taxon>
    </lineage>
</organism>
<feature type="region of interest" description="Disordered" evidence="1">
    <location>
        <begin position="42"/>
        <end position="122"/>
    </location>
</feature>
<sequence>MSTADCPSSSLVATSTMRRGTAVCWARTMYCPTWPSNGITPWAGPPSSGSSCAAPTSAASAAARNHWRRAPTSPTFATPRRPKPTHASLPVSKMPPSHGRPVPPLRHRRRHCKKKKKKSQRPIWRATASLRGTTCF</sequence>
<evidence type="ECO:0000256" key="1">
    <source>
        <dbReference type="SAM" id="MobiDB-lite"/>
    </source>
</evidence>
<evidence type="ECO:0000313" key="2">
    <source>
        <dbReference type="EMBL" id="AJF97253.1"/>
    </source>
</evidence>
<dbReference type="KEGG" id="vg:23462170"/>
<proteinExistence type="predicted"/>
<evidence type="ECO:0000313" key="3">
    <source>
        <dbReference type="Proteomes" id="UP000202511"/>
    </source>
</evidence>
<dbReference type="RefSeq" id="YP_009119488.1">
    <property type="nucleotide sequence ID" value="NC_026440.1"/>
</dbReference>
<accession>A0A0B5IX12</accession>
<name>A0A0B5IX12_9VIRU</name>
<dbReference type="Proteomes" id="UP000202511">
    <property type="component" value="Segment"/>
</dbReference>
<dbReference type="GeneID" id="23462170"/>
<dbReference type="EMBL" id="KP136319">
    <property type="protein sequence ID" value="AJF97253.1"/>
    <property type="molecule type" value="Genomic_DNA"/>
</dbReference>
<protein>
    <submittedName>
        <fullName evidence="2">Uncharacterized protein</fullName>
    </submittedName>
</protein>
<feature type="compositionally biased region" description="Basic residues" evidence="1">
    <location>
        <begin position="105"/>
        <end position="120"/>
    </location>
</feature>
<reference evidence="2 3" key="1">
    <citation type="journal article" date="2015" name="Parasitol. Res.">
        <title>Viruses in close associations with free-living amoebae.</title>
        <authorList>
            <person name="Scheid P."/>
        </authorList>
    </citation>
    <scope>NUCLEOTIDE SEQUENCE [LARGE SCALE GENOMIC DNA]</scope>
    <source>
        <strain evidence="2">KlaHel</strain>
    </source>
</reference>